<sequence>MGAMKDYYKDRPELPAEQITARIDGAYHRFFAGLYESAGLTHSLSKGEVRENPVRDFFETLLPRKFSVASGEIIDSRGGVSPQSDLIVYRTSDGIPILDAQPTILQVESVMCVTEVKSVINTEEYEDCLKKAQRLFKLRPFDKELQRYERGRDPGPEDCRIFISIFAYSSNTKSGLEEEAKRYMECARKLKIDPAIVDRIYILGKGVINPADGKYAADTEARKIGLFYYYSNLLQFALRESSRRKEVPYIYYFGRMSEGWKRI</sequence>
<accession>A0ABX6SLL4</accession>
<dbReference type="InterPro" id="IPR046537">
    <property type="entry name" value="DUF6602"/>
</dbReference>
<proteinExistence type="predicted"/>
<protein>
    <recommendedName>
        <fullName evidence="1">DUF6602 domain-containing protein</fullName>
    </recommendedName>
</protein>
<gene>
    <name evidence="2" type="ORF">HNQ25_07195</name>
</gene>
<evidence type="ECO:0000259" key="1">
    <source>
        <dbReference type="Pfam" id="PF20247"/>
    </source>
</evidence>
<dbReference type="Pfam" id="PF20247">
    <property type="entry name" value="DUF6602"/>
    <property type="match status" value="1"/>
</dbReference>
<dbReference type="Proteomes" id="UP000515254">
    <property type="component" value="Chromosome"/>
</dbReference>
<organism evidence="2 3">
    <name type="scientific">Pseudomonas sediminis</name>
    <dbReference type="NCBI Taxonomy" id="1691904"/>
    <lineage>
        <taxon>Bacteria</taxon>
        <taxon>Pseudomonadati</taxon>
        <taxon>Pseudomonadota</taxon>
        <taxon>Gammaproteobacteria</taxon>
        <taxon>Pseudomonadales</taxon>
        <taxon>Pseudomonadaceae</taxon>
        <taxon>Pseudomonas</taxon>
    </lineage>
</organism>
<keyword evidence="3" id="KW-1185">Reference proteome</keyword>
<dbReference type="CDD" id="cd21173">
    <property type="entry name" value="NucC-like"/>
    <property type="match status" value="1"/>
</dbReference>
<reference evidence="2 3" key="1">
    <citation type="journal article" date="2020" name="Microbiol. Resour. Announc.">
        <title>Complete genome sequences of four natural Pseudomonas isolates that catabolize a wide range of aromatic compounds relevant to lignin valorization.</title>
        <authorList>
            <person name="Hatmaker E.A."/>
            <person name="Presley G."/>
            <person name="Cannon O."/>
            <person name="Guss A.M."/>
            <person name="Elkins J.G."/>
        </authorList>
    </citation>
    <scope>NUCLEOTIDE SEQUENCE [LARGE SCALE GENOMIC DNA]</scope>
    <source>
        <strain evidence="2 3">B10D7D</strain>
    </source>
</reference>
<name>A0ABX6SLL4_9PSED</name>
<dbReference type="EMBL" id="CP060009">
    <property type="protein sequence ID" value="QNH02498.1"/>
    <property type="molecule type" value="Genomic_DNA"/>
</dbReference>
<evidence type="ECO:0000313" key="3">
    <source>
        <dbReference type="Proteomes" id="UP000515254"/>
    </source>
</evidence>
<evidence type="ECO:0000313" key="2">
    <source>
        <dbReference type="EMBL" id="QNH02498.1"/>
    </source>
</evidence>
<dbReference type="RefSeq" id="WP_143503983.1">
    <property type="nucleotide sequence ID" value="NZ_CP060009.1"/>
</dbReference>
<feature type="domain" description="DUF6602" evidence="1">
    <location>
        <begin position="37"/>
        <end position="136"/>
    </location>
</feature>